<sequence length="213" mass="22390">MATKTPAQGGKKRTRTLSKRQRRIYRRRRIVVGVALLTALALTVFCVYSLVRGAVAVGVRAVQGAPGVEREAMPDPAQVTGVRECLAGEVTLQLVPSAASVGVGGSLDFSASITYTGSGSCLVNGSNGNRVLTITSGGDEVWRSDSCPVDDRMLLMAKGDVDTQTITWNANRSGSECVEDASLPKVDAGTYVAQLSLADEPDVVSDPVTFTVQ</sequence>
<protein>
    <recommendedName>
        <fullName evidence="3">Secreted protein</fullName>
    </recommendedName>
</protein>
<dbReference type="Proteomes" id="UP000812844">
    <property type="component" value="Unassembled WGS sequence"/>
</dbReference>
<evidence type="ECO:0008006" key="3">
    <source>
        <dbReference type="Google" id="ProtNLM"/>
    </source>
</evidence>
<dbReference type="RefSeq" id="WP_219081630.1">
    <property type="nucleotide sequence ID" value="NZ_JAHBBD010000012.1"/>
</dbReference>
<gene>
    <name evidence="1" type="ORF">KIH73_06175</name>
</gene>
<reference evidence="1 2" key="1">
    <citation type="submission" date="2021-05" db="EMBL/GenBank/DDBJ databases">
        <title>Phylogenetic classification of ten novel species belonging to the genus Bifidobacterium comprising B. colchicus sp. nov., B. abeli sp. nov., B. bicoloris sp. nov., B. guerezis sp. nov., B. rosaliae sp. nov., B. santillanensis sp. nov., B. argentati sp. nov., B. amazzoni sp. nov., B. pluviali sp. nov., and B. pinnaculum sp. nov.</title>
        <authorList>
            <person name="Lugli G.A."/>
            <person name="Ruiz Garcia L."/>
            <person name="Margolles A."/>
            <person name="Ventura M."/>
        </authorList>
    </citation>
    <scope>NUCLEOTIDE SEQUENCE [LARGE SCALE GENOMIC DNA]</scope>
    <source>
        <strain evidence="1 2">6T3</strain>
    </source>
</reference>
<dbReference type="EMBL" id="JAHBBD010000012">
    <property type="protein sequence ID" value="MBW3082961.1"/>
    <property type="molecule type" value="Genomic_DNA"/>
</dbReference>
<proteinExistence type="predicted"/>
<name>A0ABS6W8Z0_9BIFI</name>
<evidence type="ECO:0000313" key="2">
    <source>
        <dbReference type="Proteomes" id="UP000812844"/>
    </source>
</evidence>
<keyword evidence="2" id="KW-1185">Reference proteome</keyword>
<comment type="caution">
    <text evidence="1">The sequence shown here is derived from an EMBL/GenBank/DDBJ whole genome shotgun (WGS) entry which is preliminary data.</text>
</comment>
<evidence type="ECO:0000313" key="1">
    <source>
        <dbReference type="EMBL" id="MBW3082961.1"/>
    </source>
</evidence>
<accession>A0ABS6W8Z0</accession>
<organism evidence="1 2">
    <name type="scientific">Bifidobacterium phasiani</name>
    <dbReference type="NCBI Taxonomy" id="2834431"/>
    <lineage>
        <taxon>Bacteria</taxon>
        <taxon>Bacillati</taxon>
        <taxon>Actinomycetota</taxon>
        <taxon>Actinomycetes</taxon>
        <taxon>Bifidobacteriales</taxon>
        <taxon>Bifidobacteriaceae</taxon>
        <taxon>Bifidobacterium</taxon>
    </lineage>
</organism>